<dbReference type="AlphaFoldDB" id="A0A0A2IQ22"/>
<dbReference type="RefSeq" id="XP_016598458.1">
    <property type="nucleotide sequence ID" value="XM_016747109.1"/>
</dbReference>
<organism evidence="1 2">
    <name type="scientific">Penicillium expansum</name>
    <name type="common">Blue mold rot fungus</name>
    <dbReference type="NCBI Taxonomy" id="27334"/>
    <lineage>
        <taxon>Eukaryota</taxon>
        <taxon>Fungi</taxon>
        <taxon>Dikarya</taxon>
        <taxon>Ascomycota</taxon>
        <taxon>Pezizomycotina</taxon>
        <taxon>Eurotiomycetes</taxon>
        <taxon>Eurotiomycetidae</taxon>
        <taxon>Eurotiales</taxon>
        <taxon>Aspergillaceae</taxon>
        <taxon>Penicillium</taxon>
    </lineage>
</organism>
<dbReference type="InterPro" id="IPR036770">
    <property type="entry name" value="Ankyrin_rpt-contain_sf"/>
</dbReference>
<dbReference type="HOGENOM" id="CLU_1603307_0_0_1"/>
<dbReference type="Gene3D" id="1.25.40.20">
    <property type="entry name" value="Ankyrin repeat-containing domain"/>
    <property type="match status" value="1"/>
</dbReference>
<dbReference type="VEuPathDB" id="FungiDB:PEXP_020810"/>
<keyword evidence="2" id="KW-1185">Reference proteome</keyword>
<dbReference type="SUPFAM" id="SSF48403">
    <property type="entry name" value="Ankyrin repeat"/>
    <property type="match status" value="1"/>
</dbReference>
<protein>
    <recommendedName>
        <fullName evidence="3">Ankyrin repeat-containing domain-containing protein</fullName>
    </recommendedName>
</protein>
<dbReference type="STRING" id="27334.A0A0A2IQ22"/>
<gene>
    <name evidence="1" type="ORF">PEX2_098390</name>
</gene>
<reference evidence="1 2" key="1">
    <citation type="journal article" date="2015" name="Mol. Plant Microbe Interact.">
        <title>Genome, transcriptome, and functional analyses of Penicillium expansum provide new insights into secondary metabolism and pathogenicity.</title>
        <authorList>
            <person name="Ballester A.R."/>
            <person name="Marcet-Houben M."/>
            <person name="Levin E."/>
            <person name="Sela N."/>
            <person name="Selma-Lazaro C."/>
            <person name="Carmona L."/>
            <person name="Wisniewski M."/>
            <person name="Droby S."/>
            <person name="Gonzalez-Candelas L."/>
            <person name="Gabaldon T."/>
        </authorList>
    </citation>
    <scope>NUCLEOTIDE SEQUENCE [LARGE SCALE GENOMIC DNA]</scope>
    <source>
        <strain evidence="1 2">MD-8</strain>
    </source>
</reference>
<accession>A0A0A2IQ22</accession>
<evidence type="ECO:0000313" key="2">
    <source>
        <dbReference type="Proteomes" id="UP000030143"/>
    </source>
</evidence>
<dbReference type="GeneID" id="27682529"/>
<dbReference type="EMBL" id="JQFZ01000160">
    <property type="protein sequence ID" value="KGO56760.1"/>
    <property type="molecule type" value="Genomic_DNA"/>
</dbReference>
<dbReference type="OrthoDB" id="426293at2759"/>
<proteinExistence type="predicted"/>
<evidence type="ECO:0000313" key="1">
    <source>
        <dbReference type="EMBL" id="KGO56760.1"/>
    </source>
</evidence>
<name>A0A0A2IQ22_PENEN</name>
<dbReference type="Proteomes" id="UP000030143">
    <property type="component" value="Unassembled WGS sequence"/>
</dbReference>
<sequence length="166" mass="18330">MVNALPYEIFLLITENLPMDRDVSLKADVNYHRCIYNGEAKPLTGGAKEGYVGITRLLLEHGAEVDLCNPDGGPCEPPSTLAAAEDKYGILCYPKEIQNYRSSDDESLDESLYLDNIFDVRVTEKLKDTRDYKAAVRLLGANSKNTKKASLSRVSPLMVAARCGNL</sequence>
<evidence type="ECO:0008006" key="3">
    <source>
        <dbReference type="Google" id="ProtNLM"/>
    </source>
</evidence>
<comment type="caution">
    <text evidence="1">The sequence shown here is derived from an EMBL/GenBank/DDBJ whole genome shotgun (WGS) entry which is preliminary data.</text>
</comment>
<dbReference type="PhylomeDB" id="A0A0A2IQ22"/>